<dbReference type="Proteomes" id="UP000823775">
    <property type="component" value="Unassembled WGS sequence"/>
</dbReference>
<keyword evidence="2" id="KW-1185">Reference proteome</keyword>
<protein>
    <submittedName>
        <fullName evidence="1">Uncharacterized protein</fullName>
    </submittedName>
</protein>
<gene>
    <name evidence="1" type="ORF">HAX54_011749</name>
</gene>
<organism evidence="1 2">
    <name type="scientific">Datura stramonium</name>
    <name type="common">Jimsonweed</name>
    <name type="synonym">Common thornapple</name>
    <dbReference type="NCBI Taxonomy" id="4076"/>
    <lineage>
        <taxon>Eukaryota</taxon>
        <taxon>Viridiplantae</taxon>
        <taxon>Streptophyta</taxon>
        <taxon>Embryophyta</taxon>
        <taxon>Tracheophyta</taxon>
        <taxon>Spermatophyta</taxon>
        <taxon>Magnoliopsida</taxon>
        <taxon>eudicotyledons</taxon>
        <taxon>Gunneridae</taxon>
        <taxon>Pentapetalae</taxon>
        <taxon>asterids</taxon>
        <taxon>lamiids</taxon>
        <taxon>Solanales</taxon>
        <taxon>Solanaceae</taxon>
        <taxon>Solanoideae</taxon>
        <taxon>Datureae</taxon>
        <taxon>Datura</taxon>
    </lineage>
</organism>
<reference evidence="1 2" key="1">
    <citation type="journal article" date="2021" name="BMC Genomics">
        <title>Datura genome reveals duplications of psychoactive alkaloid biosynthetic genes and high mutation rate following tissue culture.</title>
        <authorList>
            <person name="Rajewski A."/>
            <person name="Carter-House D."/>
            <person name="Stajich J."/>
            <person name="Litt A."/>
        </authorList>
    </citation>
    <scope>NUCLEOTIDE SEQUENCE [LARGE SCALE GENOMIC DNA]</scope>
    <source>
        <strain evidence="1">AR-01</strain>
    </source>
</reference>
<evidence type="ECO:0000313" key="1">
    <source>
        <dbReference type="EMBL" id="MCD7471351.1"/>
    </source>
</evidence>
<comment type="caution">
    <text evidence="1">The sequence shown here is derived from an EMBL/GenBank/DDBJ whole genome shotgun (WGS) entry which is preliminary data.</text>
</comment>
<sequence length="116" mass="13920">MDELRALRRGCQRWLKYLTPYTCRSWMKGGHYPIAQKFEASSYCIKSTSLKYYSWTINELHRNPEADLCHLWIMDLCCEFQGKLSSHSQRVEEDLPYRHMSFGARRVMPMRYSSRV</sequence>
<accession>A0ABS8TK95</accession>
<name>A0ABS8TK95_DATST</name>
<evidence type="ECO:0000313" key="2">
    <source>
        <dbReference type="Proteomes" id="UP000823775"/>
    </source>
</evidence>
<dbReference type="EMBL" id="JACEIK010001671">
    <property type="protein sequence ID" value="MCD7471351.1"/>
    <property type="molecule type" value="Genomic_DNA"/>
</dbReference>
<proteinExistence type="predicted"/>